<evidence type="ECO:0000259" key="1">
    <source>
        <dbReference type="PROSITE" id="PS50995"/>
    </source>
</evidence>
<dbReference type="InterPro" id="IPR011991">
    <property type="entry name" value="ArsR-like_HTH"/>
</dbReference>
<reference evidence="3" key="1">
    <citation type="submission" date="2017-05" db="EMBL/GenBank/DDBJ databases">
        <title>Complete and WGS of Bordetella genogroups.</title>
        <authorList>
            <person name="Spilker T."/>
            <person name="Lipuma J."/>
        </authorList>
    </citation>
    <scope>NUCLEOTIDE SEQUENCE [LARGE SCALE GENOMIC DNA]</scope>
    <source>
        <strain evidence="3">AU16122</strain>
    </source>
</reference>
<dbReference type="PANTHER" id="PTHR33164:SF57">
    <property type="entry name" value="MARR-FAMILY TRANSCRIPTIONAL REGULATOR"/>
    <property type="match status" value="1"/>
</dbReference>
<dbReference type="GO" id="GO:0006950">
    <property type="term" value="P:response to stress"/>
    <property type="evidence" value="ECO:0007669"/>
    <property type="project" value="TreeGrafter"/>
</dbReference>
<accession>A0A261SBL6</accession>
<comment type="caution">
    <text evidence="2">The sequence shown here is derived from an EMBL/GenBank/DDBJ whole genome shotgun (WGS) entry which is preliminary data.</text>
</comment>
<dbReference type="OrthoDB" id="5974674at2"/>
<evidence type="ECO:0000313" key="3">
    <source>
        <dbReference type="Proteomes" id="UP000216020"/>
    </source>
</evidence>
<feature type="domain" description="HTH marR-type" evidence="1">
    <location>
        <begin position="7"/>
        <end position="143"/>
    </location>
</feature>
<dbReference type="GO" id="GO:0003700">
    <property type="term" value="F:DNA-binding transcription factor activity"/>
    <property type="evidence" value="ECO:0007669"/>
    <property type="project" value="InterPro"/>
</dbReference>
<name>A0A261SBL6_9BORD</name>
<dbReference type="RefSeq" id="WP_094853349.1">
    <property type="nucleotide sequence ID" value="NZ_NEVM01000002.1"/>
</dbReference>
<organism evidence="2 3">
    <name type="scientific">Bordetella genomosp. 10</name>
    <dbReference type="NCBI Taxonomy" id="1416804"/>
    <lineage>
        <taxon>Bacteria</taxon>
        <taxon>Pseudomonadati</taxon>
        <taxon>Pseudomonadota</taxon>
        <taxon>Betaproteobacteria</taxon>
        <taxon>Burkholderiales</taxon>
        <taxon>Alcaligenaceae</taxon>
        <taxon>Bordetella</taxon>
    </lineage>
</organism>
<dbReference type="AlphaFoldDB" id="A0A261SBL6"/>
<dbReference type="EMBL" id="NEVM01000002">
    <property type="protein sequence ID" value="OZI34352.1"/>
    <property type="molecule type" value="Genomic_DNA"/>
</dbReference>
<dbReference type="Pfam" id="PF01047">
    <property type="entry name" value="MarR"/>
    <property type="match status" value="1"/>
</dbReference>
<dbReference type="PRINTS" id="PR00598">
    <property type="entry name" value="HTHMARR"/>
</dbReference>
<sequence>MYDTRNVDAIAAALIELTGMLNSPRQDEVLLRAAGVSLDRALFPLLVRLSAAPALSVAQLAERAGRDPSTVSRQIAKLERLGLVKRPAAGEDMRVRAAAITKAGARAVDAIVKARRQLLGELIAAWPTAEQEAFPLLLRKFTDAMKERQA</sequence>
<dbReference type="PROSITE" id="PS50995">
    <property type="entry name" value="HTH_MARR_2"/>
    <property type="match status" value="1"/>
</dbReference>
<keyword evidence="3" id="KW-1185">Reference proteome</keyword>
<protein>
    <recommendedName>
        <fullName evidence="1">HTH marR-type domain-containing protein</fullName>
    </recommendedName>
</protein>
<dbReference type="CDD" id="cd00090">
    <property type="entry name" value="HTH_ARSR"/>
    <property type="match status" value="1"/>
</dbReference>
<dbReference type="InterPro" id="IPR000835">
    <property type="entry name" value="HTH_MarR-typ"/>
</dbReference>
<dbReference type="Proteomes" id="UP000216020">
    <property type="component" value="Unassembled WGS sequence"/>
</dbReference>
<dbReference type="SUPFAM" id="SSF46785">
    <property type="entry name" value="Winged helix' DNA-binding domain"/>
    <property type="match status" value="1"/>
</dbReference>
<gene>
    <name evidence="2" type="ORF">CAL29_12560</name>
</gene>
<dbReference type="InterPro" id="IPR036388">
    <property type="entry name" value="WH-like_DNA-bd_sf"/>
</dbReference>
<proteinExistence type="predicted"/>
<dbReference type="InterPro" id="IPR036390">
    <property type="entry name" value="WH_DNA-bd_sf"/>
</dbReference>
<evidence type="ECO:0000313" key="2">
    <source>
        <dbReference type="EMBL" id="OZI34352.1"/>
    </source>
</evidence>
<dbReference type="Gene3D" id="1.10.10.10">
    <property type="entry name" value="Winged helix-like DNA-binding domain superfamily/Winged helix DNA-binding domain"/>
    <property type="match status" value="1"/>
</dbReference>
<dbReference type="InterPro" id="IPR039422">
    <property type="entry name" value="MarR/SlyA-like"/>
</dbReference>
<dbReference type="SMART" id="SM00347">
    <property type="entry name" value="HTH_MARR"/>
    <property type="match status" value="1"/>
</dbReference>
<dbReference type="PANTHER" id="PTHR33164">
    <property type="entry name" value="TRANSCRIPTIONAL REGULATOR, MARR FAMILY"/>
    <property type="match status" value="1"/>
</dbReference>